<comment type="catalytic activity">
    <reaction evidence="1">
        <text>L-lysine = D-beta-lysine</text>
        <dbReference type="Rhea" id="RHEA:44148"/>
        <dbReference type="ChEBI" id="CHEBI:32551"/>
        <dbReference type="ChEBI" id="CHEBI:84138"/>
    </reaction>
</comment>
<dbReference type="Pfam" id="PF04055">
    <property type="entry name" value="Radical_SAM"/>
    <property type="match status" value="1"/>
</dbReference>
<feature type="binding site" evidence="14">
    <location>
        <position position="119"/>
    </location>
    <ligand>
        <name>[4Fe-4S] cluster</name>
        <dbReference type="ChEBI" id="CHEBI:49883"/>
        <note>4Fe-4S-S-AdoMet</note>
    </ligand>
</feature>
<evidence type="ECO:0000313" key="17">
    <source>
        <dbReference type="EMBL" id="AGA90970.1"/>
    </source>
</evidence>
<dbReference type="EMBL" id="CP003051">
    <property type="protein sequence ID" value="AGA90970.1"/>
    <property type="molecule type" value="Genomic_DNA"/>
</dbReference>
<evidence type="ECO:0000259" key="16">
    <source>
        <dbReference type="PROSITE" id="PS51918"/>
    </source>
</evidence>
<dbReference type="PATRIC" id="fig|765912.4.peg.2183"/>
<dbReference type="HOGENOM" id="CLU_032161_2_0_6"/>
<evidence type="ECO:0000256" key="9">
    <source>
        <dbReference type="ARBA" id="ARBA00022898"/>
    </source>
</evidence>
<evidence type="ECO:0000256" key="15">
    <source>
        <dbReference type="PIRSR" id="PIRSR603739-50"/>
    </source>
</evidence>
<keyword evidence="9 15" id="KW-0663">Pyridoxal phosphate</keyword>
<dbReference type="Proteomes" id="UP000010816">
    <property type="component" value="Chromosome"/>
</dbReference>
<dbReference type="NCBIfam" id="TIGR00238">
    <property type="entry name" value="KamA family radical SAM protein"/>
    <property type="match status" value="1"/>
</dbReference>
<comment type="cofactor">
    <cofactor evidence="3">
        <name>[4Fe-4S] cluster</name>
        <dbReference type="ChEBI" id="CHEBI:49883"/>
    </cofactor>
</comment>
<feature type="domain" description="Radical SAM core" evidence="16">
    <location>
        <begin position="105"/>
        <end position="329"/>
    </location>
</feature>
<dbReference type="GO" id="GO:0016853">
    <property type="term" value="F:isomerase activity"/>
    <property type="evidence" value="ECO:0007669"/>
    <property type="project" value="UniProtKB-KW"/>
</dbReference>
<feature type="binding site" evidence="14">
    <location>
        <position position="126"/>
    </location>
    <ligand>
        <name>[4Fe-4S] cluster</name>
        <dbReference type="ChEBI" id="CHEBI:49883"/>
        <note>4Fe-4S-S-AdoMet</note>
    </ligand>
</feature>
<name>L0H032_9GAMM</name>
<feature type="binding site" evidence="14">
    <location>
        <position position="123"/>
    </location>
    <ligand>
        <name>[4Fe-4S] cluster</name>
        <dbReference type="ChEBI" id="CHEBI:49883"/>
        <note>4Fe-4S-S-AdoMet</note>
    </ligand>
</feature>
<keyword evidence="7" id="KW-0949">S-adenosyl-L-methionine</keyword>
<dbReference type="InterPro" id="IPR007197">
    <property type="entry name" value="rSAM"/>
</dbReference>
<evidence type="ECO:0000256" key="2">
    <source>
        <dbReference type="ARBA" id="ARBA00001933"/>
    </source>
</evidence>
<protein>
    <recommendedName>
        <fullName evidence="5">L-lysine 2,3-aminomutase</fullName>
    </recommendedName>
    <alternativeName>
        <fullName evidence="13">EF-P post-translational modification enzyme B</fullName>
    </alternativeName>
</protein>
<dbReference type="SFLD" id="SFLDS00029">
    <property type="entry name" value="Radical_SAM"/>
    <property type="match status" value="1"/>
</dbReference>
<keyword evidence="11 14" id="KW-0411">Iron-sulfur</keyword>
<evidence type="ECO:0000256" key="6">
    <source>
        <dbReference type="ARBA" id="ARBA00022485"/>
    </source>
</evidence>
<keyword evidence="12" id="KW-0413">Isomerase</keyword>
<dbReference type="SFLD" id="SFLDG01070">
    <property type="entry name" value="PLP-dependent"/>
    <property type="match status" value="1"/>
</dbReference>
<dbReference type="SFLD" id="SFLDF00314">
    <property type="entry name" value="L-lysine_2_3-aminomutase_(yjeK"/>
    <property type="match status" value="1"/>
</dbReference>
<keyword evidence="8 14" id="KW-0479">Metal-binding</keyword>
<accession>L0H032</accession>
<dbReference type="AlphaFoldDB" id="L0H032"/>
<evidence type="ECO:0000256" key="10">
    <source>
        <dbReference type="ARBA" id="ARBA00023004"/>
    </source>
</evidence>
<evidence type="ECO:0000256" key="14">
    <source>
        <dbReference type="PIRSR" id="PIRSR004911-1"/>
    </source>
</evidence>
<dbReference type="NCBIfam" id="TIGR03821">
    <property type="entry name" value="EFP_modif_epmB"/>
    <property type="match status" value="1"/>
</dbReference>
<keyword evidence="6 14" id="KW-0004">4Fe-4S</keyword>
<dbReference type="InterPro" id="IPR013785">
    <property type="entry name" value="Aldolase_TIM"/>
</dbReference>
<evidence type="ECO:0000256" key="12">
    <source>
        <dbReference type="ARBA" id="ARBA00023235"/>
    </source>
</evidence>
<evidence type="ECO:0000256" key="1">
    <source>
        <dbReference type="ARBA" id="ARBA00001352"/>
    </source>
</evidence>
<dbReference type="Gene3D" id="3.20.20.70">
    <property type="entry name" value="Aldolase class I"/>
    <property type="match status" value="1"/>
</dbReference>
<dbReference type="PANTHER" id="PTHR30538">
    <property type="entry name" value="LYSINE 2,3-AMINOMUTASE-RELATED"/>
    <property type="match status" value="1"/>
</dbReference>
<proteinExistence type="inferred from homology"/>
<evidence type="ECO:0000256" key="11">
    <source>
        <dbReference type="ARBA" id="ARBA00023014"/>
    </source>
</evidence>
<dbReference type="GO" id="GO:0051539">
    <property type="term" value="F:4 iron, 4 sulfur cluster binding"/>
    <property type="evidence" value="ECO:0007669"/>
    <property type="project" value="UniProtKB-KW"/>
</dbReference>
<organism evidence="17 18">
    <name type="scientific">Thioflavicoccus mobilis 8321</name>
    <dbReference type="NCBI Taxonomy" id="765912"/>
    <lineage>
        <taxon>Bacteria</taxon>
        <taxon>Pseudomonadati</taxon>
        <taxon>Pseudomonadota</taxon>
        <taxon>Gammaproteobacteria</taxon>
        <taxon>Chromatiales</taxon>
        <taxon>Chromatiaceae</taxon>
        <taxon>Thioflavicoccus</taxon>
    </lineage>
</organism>
<evidence type="ECO:0000256" key="4">
    <source>
        <dbReference type="ARBA" id="ARBA00008703"/>
    </source>
</evidence>
<dbReference type="STRING" id="765912.Thimo_2223"/>
<feature type="modified residue" description="N6-(pyridoxal phosphate)lysine" evidence="15">
    <location>
        <position position="331"/>
    </location>
</feature>
<dbReference type="InterPro" id="IPR058240">
    <property type="entry name" value="rSAM_sf"/>
</dbReference>
<dbReference type="PIRSF" id="PIRSF004911">
    <property type="entry name" value="DUF160"/>
    <property type="match status" value="1"/>
</dbReference>
<evidence type="ECO:0000256" key="8">
    <source>
        <dbReference type="ARBA" id="ARBA00022723"/>
    </source>
</evidence>
<gene>
    <name evidence="17" type="ORF">Thimo_2223</name>
</gene>
<comment type="similarity">
    <text evidence="4">Belongs to the radical SAM superfamily. KamA family.</text>
</comment>
<evidence type="ECO:0000256" key="5">
    <source>
        <dbReference type="ARBA" id="ARBA00022363"/>
    </source>
</evidence>
<dbReference type="PROSITE" id="PS51918">
    <property type="entry name" value="RADICAL_SAM"/>
    <property type="match status" value="1"/>
</dbReference>
<dbReference type="OrthoDB" id="9770937at2"/>
<evidence type="ECO:0000256" key="3">
    <source>
        <dbReference type="ARBA" id="ARBA00001966"/>
    </source>
</evidence>
<evidence type="ECO:0000256" key="7">
    <source>
        <dbReference type="ARBA" id="ARBA00022691"/>
    </source>
</evidence>
<comment type="cofactor">
    <cofactor evidence="2 15">
        <name>pyridoxal 5'-phosphate</name>
        <dbReference type="ChEBI" id="CHEBI:597326"/>
    </cofactor>
</comment>
<dbReference type="SUPFAM" id="SSF102114">
    <property type="entry name" value="Radical SAM enzymes"/>
    <property type="match status" value="1"/>
</dbReference>
<dbReference type="eggNOG" id="COG1509">
    <property type="taxonomic scope" value="Bacteria"/>
</dbReference>
<dbReference type="InterPro" id="IPR003739">
    <property type="entry name" value="Lys_aminomutase/Glu_NH3_mut"/>
</dbReference>
<sequence>MLARSGVVCQIPQWRRDLVGAFTRSSELLDYLGLDSASLPPLANETADFPLLVPRAFATQMRPGDPDDPLLRQVLPLRTELAPQPGFGDDPVGDGAARRAPGLLRKYPGRALLIATSACAVHCRYCFRRHYPYGEATKGRDATSAALASIAEDPSIGEVILSGGDPLLLDERRLTRLVNAIEAIPHVSRLRLHTRVPVVLPTRIDEQLCRLLATTRLRTLVVIQANHARELGEGAQAALAALREARVQLLNQSVLLRGVNDDAGRLTALSEALFESGVLPYYLHLLDRVRGAAHFEVDEGRAVQLLAEVRARLPGYLVPRLVREETGHPSKTLIA</sequence>
<keyword evidence="10" id="KW-0408">Iron</keyword>
<dbReference type="PANTHER" id="PTHR30538:SF1">
    <property type="entry name" value="L-LYSINE 2,3-AMINOMUTASE"/>
    <property type="match status" value="1"/>
</dbReference>
<dbReference type="GO" id="GO:0046872">
    <property type="term" value="F:metal ion binding"/>
    <property type="evidence" value="ECO:0007669"/>
    <property type="project" value="UniProtKB-KW"/>
</dbReference>
<evidence type="ECO:0000256" key="13">
    <source>
        <dbReference type="ARBA" id="ARBA00030756"/>
    </source>
</evidence>
<dbReference type="InterPro" id="IPR022462">
    <property type="entry name" value="EpmB"/>
</dbReference>
<evidence type="ECO:0000313" key="18">
    <source>
        <dbReference type="Proteomes" id="UP000010816"/>
    </source>
</evidence>
<dbReference type="KEGG" id="tmb:Thimo_2223"/>
<reference evidence="17 18" key="1">
    <citation type="submission" date="2011-09" db="EMBL/GenBank/DDBJ databases">
        <title>Complete sequence of chromosome of Thioflavicoccus mobilis 8321.</title>
        <authorList>
            <consortium name="US DOE Joint Genome Institute"/>
            <person name="Lucas S."/>
            <person name="Han J."/>
            <person name="Lapidus A."/>
            <person name="Cheng J.-F."/>
            <person name="Goodwin L."/>
            <person name="Pitluck S."/>
            <person name="Peters L."/>
            <person name="Ovchinnikova G."/>
            <person name="Lu M."/>
            <person name="Detter J.C."/>
            <person name="Han C."/>
            <person name="Tapia R."/>
            <person name="Land M."/>
            <person name="Hauser L."/>
            <person name="Kyrpides N."/>
            <person name="Ivanova N."/>
            <person name="Pagani I."/>
            <person name="Vogl K."/>
            <person name="Liu Z."/>
            <person name="Imhoff J."/>
            <person name="Thiel V."/>
            <person name="Frigaard N.-U."/>
            <person name="Bryant D."/>
            <person name="Woyke T."/>
        </authorList>
    </citation>
    <scope>NUCLEOTIDE SEQUENCE [LARGE SCALE GENOMIC DNA]</scope>
    <source>
        <strain evidence="17 18">8321</strain>
    </source>
</reference>
<keyword evidence="18" id="KW-1185">Reference proteome</keyword>
<dbReference type="RefSeq" id="WP_015281107.1">
    <property type="nucleotide sequence ID" value="NC_019940.1"/>
</dbReference>